<organism evidence="2 3">
    <name type="scientific">Amborella trichopoda</name>
    <dbReference type="NCBI Taxonomy" id="13333"/>
    <lineage>
        <taxon>Eukaryota</taxon>
        <taxon>Viridiplantae</taxon>
        <taxon>Streptophyta</taxon>
        <taxon>Embryophyta</taxon>
        <taxon>Tracheophyta</taxon>
        <taxon>Spermatophyta</taxon>
        <taxon>Magnoliopsida</taxon>
        <taxon>Amborellales</taxon>
        <taxon>Amborellaceae</taxon>
        <taxon>Amborella</taxon>
    </lineage>
</organism>
<reference evidence="3" key="1">
    <citation type="journal article" date="2013" name="Science">
        <title>The Amborella genome and the evolution of flowering plants.</title>
        <authorList>
            <consortium name="Amborella Genome Project"/>
        </authorList>
    </citation>
    <scope>NUCLEOTIDE SEQUENCE [LARGE SCALE GENOMIC DNA]</scope>
</reference>
<gene>
    <name evidence="2" type="ORF">AMTR_s00034p00180930</name>
</gene>
<name>W1PWH5_AMBTC</name>
<proteinExistence type="predicted"/>
<dbReference type="EMBL" id="KI392616">
    <property type="protein sequence ID" value="ERN12209.1"/>
    <property type="molecule type" value="Genomic_DNA"/>
</dbReference>
<dbReference type="AlphaFoldDB" id="W1PWH5"/>
<keyword evidence="3" id="KW-1185">Reference proteome</keyword>
<dbReference type="Gramene" id="ERN12209">
    <property type="protein sequence ID" value="ERN12209"/>
    <property type="gene ID" value="AMTR_s00034p00180930"/>
</dbReference>
<protein>
    <submittedName>
        <fullName evidence="2">Uncharacterized protein</fullName>
    </submittedName>
</protein>
<evidence type="ECO:0000313" key="2">
    <source>
        <dbReference type="EMBL" id="ERN12209.1"/>
    </source>
</evidence>
<feature type="region of interest" description="Disordered" evidence="1">
    <location>
        <begin position="93"/>
        <end position="115"/>
    </location>
</feature>
<dbReference type="Proteomes" id="UP000017836">
    <property type="component" value="Unassembled WGS sequence"/>
</dbReference>
<evidence type="ECO:0000313" key="3">
    <source>
        <dbReference type="Proteomes" id="UP000017836"/>
    </source>
</evidence>
<sequence length="115" mass="12366">MPEKPPSPAVVKMLIWDTRIFRVGQCPFLMTSGAFPSVLGKMQPQAVKEDWSRAWMLGPSMAGGPLRASAVSTPPLAMSTLIDVETMDEIPSFDVAPPTASASSISETGRRARFS</sequence>
<dbReference type="HOGENOM" id="CLU_2112153_0_0_1"/>
<evidence type="ECO:0000256" key="1">
    <source>
        <dbReference type="SAM" id="MobiDB-lite"/>
    </source>
</evidence>
<accession>W1PWH5</accession>